<dbReference type="GeneID" id="10544668"/>
<evidence type="ECO:0000256" key="2">
    <source>
        <dbReference type="SAM" id="SignalP"/>
    </source>
</evidence>
<feature type="signal peptide" evidence="2">
    <location>
        <begin position="1"/>
        <end position="23"/>
    </location>
</feature>
<dbReference type="AlphaFoldDB" id="E3KFD0"/>
<evidence type="ECO:0000313" key="4">
    <source>
        <dbReference type="Proteomes" id="UP000008783"/>
    </source>
</evidence>
<gene>
    <name evidence="3" type="ORF">PGTG_09925</name>
</gene>
<feature type="region of interest" description="Disordered" evidence="1">
    <location>
        <begin position="259"/>
        <end position="278"/>
    </location>
</feature>
<dbReference type="HOGENOM" id="CLU_1001617_0_0_1"/>
<reference key="1">
    <citation type="submission" date="2007-01" db="EMBL/GenBank/DDBJ databases">
        <title>The Genome Sequence of Puccinia graminis f. sp. tritici Strain CRL 75-36-700-3.</title>
        <authorList>
            <consortium name="The Broad Institute Genome Sequencing Platform"/>
            <person name="Birren B."/>
            <person name="Lander E."/>
            <person name="Galagan J."/>
            <person name="Nusbaum C."/>
            <person name="Devon K."/>
            <person name="Cuomo C."/>
            <person name="Jaffe D."/>
            <person name="Butler J."/>
            <person name="Alvarez P."/>
            <person name="Gnerre S."/>
            <person name="Grabherr M."/>
            <person name="Mauceli E."/>
            <person name="Brockman W."/>
            <person name="Young S."/>
            <person name="LaButti K."/>
            <person name="Sykes S."/>
            <person name="DeCaprio D."/>
            <person name="Crawford M."/>
            <person name="Koehrsen M."/>
            <person name="Engels R."/>
            <person name="Montgomery P."/>
            <person name="Pearson M."/>
            <person name="Howarth C."/>
            <person name="Larson L."/>
            <person name="White J."/>
            <person name="Zeng Q."/>
            <person name="Kodira C."/>
            <person name="Yandava C."/>
            <person name="Alvarado L."/>
            <person name="O'Leary S."/>
            <person name="Szabo L."/>
            <person name="Dean R."/>
            <person name="Schein J."/>
        </authorList>
    </citation>
    <scope>NUCLEOTIDE SEQUENCE</scope>
    <source>
        <strain>CRL 75-36-700-3</strain>
    </source>
</reference>
<evidence type="ECO:0000313" key="3">
    <source>
        <dbReference type="EMBL" id="EFP82957.2"/>
    </source>
</evidence>
<dbReference type="VEuPathDB" id="FungiDB:PGTG_09925"/>
<feature type="region of interest" description="Disordered" evidence="1">
    <location>
        <begin position="205"/>
        <end position="241"/>
    </location>
</feature>
<dbReference type="InParanoid" id="E3KFD0"/>
<dbReference type="Proteomes" id="UP000008783">
    <property type="component" value="Unassembled WGS sequence"/>
</dbReference>
<feature type="compositionally biased region" description="Polar residues" evidence="1">
    <location>
        <begin position="58"/>
        <end position="80"/>
    </location>
</feature>
<proteinExistence type="predicted"/>
<protein>
    <submittedName>
        <fullName evidence="3">Uncharacterized protein</fullName>
    </submittedName>
</protein>
<dbReference type="KEGG" id="pgr:PGTG_09925"/>
<sequence>MQRFWKFGLLIVWLQIPFLSAIARRSLDLLADTVLVLDKEKTNIIREHLINPNLPVKTETSWNENSPTKQNQNQRERVSSGTTFLKLGKERTDGIGSQLLDLNQPAEPEPSWIKDYPTAQRGKINLDASWTENHPLDNQNKRGLLLRTHHITEQQNRRISSFNDDVMDRRTSKDANHPSYLVGHVGVTESNSPPRTTGLVGNAISEWSMSERSPASFMSREPRARETEADDEANQPASKQQKVAIDLCSEFTSWGRVSVRQARRPAASESHSRHLFSK</sequence>
<dbReference type="EMBL" id="DS178284">
    <property type="protein sequence ID" value="EFP82957.2"/>
    <property type="molecule type" value="Genomic_DNA"/>
</dbReference>
<dbReference type="OrthoDB" id="10294674at2759"/>
<evidence type="ECO:0000256" key="1">
    <source>
        <dbReference type="SAM" id="MobiDB-lite"/>
    </source>
</evidence>
<feature type="region of interest" description="Disordered" evidence="1">
    <location>
        <begin position="56"/>
        <end position="80"/>
    </location>
</feature>
<name>E3KFD0_PUCGT</name>
<dbReference type="RefSeq" id="XP_003327376.2">
    <property type="nucleotide sequence ID" value="XM_003327328.2"/>
</dbReference>
<reference evidence="4" key="2">
    <citation type="journal article" date="2011" name="Proc. Natl. Acad. Sci. U.S.A.">
        <title>Obligate biotrophy features unraveled by the genomic analysis of rust fungi.</title>
        <authorList>
            <person name="Duplessis S."/>
            <person name="Cuomo C.A."/>
            <person name="Lin Y.-C."/>
            <person name="Aerts A."/>
            <person name="Tisserant E."/>
            <person name="Veneault-Fourrey C."/>
            <person name="Joly D.L."/>
            <person name="Hacquard S."/>
            <person name="Amselem J."/>
            <person name="Cantarel B.L."/>
            <person name="Chiu R."/>
            <person name="Coutinho P.M."/>
            <person name="Feau N."/>
            <person name="Field M."/>
            <person name="Frey P."/>
            <person name="Gelhaye E."/>
            <person name="Goldberg J."/>
            <person name="Grabherr M.G."/>
            <person name="Kodira C.D."/>
            <person name="Kohler A."/>
            <person name="Kuees U."/>
            <person name="Lindquist E.A."/>
            <person name="Lucas S.M."/>
            <person name="Mago R."/>
            <person name="Mauceli E."/>
            <person name="Morin E."/>
            <person name="Murat C."/>
            <person name="Pangilinan J.L."/>
            <person name="Park R."/>
            <person name="Pearson M."/>
            <person name="Quesneville H."/>
            <person name="Rouhier N."/>
            <person name="Sakthikumar S."/>
            <person name="Salamov A.A."/>
            <person name="Schmutz J."/>
            <person name="Selles B."/>
            <person name="Shapiro H."/>
            <person name="Tanguay P."/>
            <person name="Tuskan G.A."/>
            <person name="Henrissat B."/>
            <person name="Van de Peer Y."/>
            <person name="Rouze P."/>
            <person name="Ellis J.G."/>
            <person name="Dodds P.N."/>
            <person name="Schein J.E."/>
            <person name="Zhong S."/>
            <person name="Hamelin R.C."/>
            <person name="Grigoriev I.V."/>
            <person name="Szabo L.J."/>
            <person name="Martin F."/>
        </authorList>
    </citation>
    <scope>NUCLEOTIDE SEQUENCE [LARGE SCALE GENOMIC DNA]</scope>
    <source>
        <strain evidence="4">CRL 75-36-700-3 / race SCCL</strain>
    </source>
</reference>
<organism evidence="3 4">
    <name type="scientific">Puccinia graminis f. sp. tritici (strain CRL 75-36-700-3 / race SCCL)</name>
    <name type="common">Black stem rust fungus</name>
    <dbReference type="NCBI Taxonomy" id="418459"/>
    <lineage>
        <taxon>Eukaryota</taxon>
        <taxon>Fungi</taxon>
        <taxon>Dikarya</taxon>
        <taxon>Basidiomycota</taxon>
        <taxon>Pucciniomycotina</taxon>
        <taxon>Pucciniomycetes</taxon>
        <taxon>Pucciniales</taxon>
        <taxon>Pucciniaceae</taxon>
        <taxon>Puccinia</taxon>
    </lineage>
</organism>
<accession>E3KFD0</accession>
<feature type="chain" id="PRO_5003172580" evidence="2">
    <location>
        <begin position="24"/>
        <end position="278"/>
    </location>
</feature>
<keyword evidence="2" id="KW-0732">Signal</keyword>
<keyword evidence="4" id="KW-1185">Reference proteome</keyword>